<keyword evidence="3" id="KW-1185">Reference proteome</keyword>
<evidence type="ECO:0000313" key="2">
    <source>
        <dbReference type="EMBL" id="PRP79124.1"/>
    </source>
</evidence>
<name>A0A2P6N5A1_9EUKA</name>
<dbReference type="AlphaFoldDB" id="A0A2P6N5A1"/>
<protein>
    <submittedName>
        <fullName evidence="2">Uncharacterized protein</fullName>
    </submittedName>
</protein>
<sequence length="133" mass="15106">MYKATLRSVVRRLRKKHAVTNKMQRNTMNEFQGVCTHLQSLTKTLDDISGGLHLIALNAGSYTVPPIKRARRLREDVRVQLRALMTSSKEEVRVFATCRTVSSRVCWTSTSSHADTCTPGQHPHHKEFLSSDE</sequence>
<reference evidence="2 3" key="1">
    <citation type="journal article" date="2018" name="Genome Biol. Evol.">
        <title>Multiple Roots of Fruiting Body Formation in Amoebozoa.</title>
        <authorList>
            <person name="Hillmann F."/>
            <person name="Forbes G."/>
            <person name="Novohradska S."/>
            <person name="Ferling I."/>
            <person name="Riege K."/>
            <person name="Groth M."/>
            <person name="Westermann M."/>
            <person name="Marz M."/>
            <person name="Spaller T."/>
            <person name="Winckler T."/>
            <person name="Schaap P."/>
            <person name="Glockner G."/>
        </authorList>
    </citation>
    <scope>NUCLEOTIDE SEQUENCE [LARGE SCALE GENOMIC DNA]</scope>
    <source>
        <strain evidence="2 3">Jena</strain>
    </source>
</reference>
<organism evidence="2 3">
    <name type="scientific">Planoprotostelium fungivorum</name>
    <dbReference type="NCBI Taxonomy" id="1890364"/>
    <lineage>
        <taxon>Eukaryota</taxon>
        <taxon>Amoebozoa</taxon>
        <taxon>Evosea</taxon>
        <taxon>Variosea</taxon>
        <taxon>Cavosteliida</taxon>
        <taxon>Cavosteliaceae</taxon>
        <taxon>Planoprotostelium</taxon>
    </lineage>
</organism>
<dbReference type="Proteomes" id="UP000241769">
    <property type="component" value="Unassembled WGS sequence"/>
</dbReference>
<proteinExistence type="predicted"/>
<evidence type="ECO:0000256" key="1">
    <source>
        <dbReference type="SAM" id="MobiDB-lite"/>
    </source>
</evidence>
<gene>
    <name evidence="2" type="ORF">PROFUN_11680</name>
</gene>
<comment type="caution">
    <text evidence="2">The sequence shown here is derived from an EMBL/GenBank/DDBJ whole genome shotgun (WGS) entry which is preliminary data.</text>
</comment>
<evidence type="ECO:0000313" key="3">
    <source>
        <dbReference type="Proteomes" id="UP000241769"/>
    </source>
</evidence>
<dbReference type="InParanoid" id="A0A2P6N5A1"/>
<accession>A0A2P6N5A1</accession>
<dbReference type="EMBL" id="MDYQ01000196">
    <property type="protein sequence ID" value="PRP79124.1"/>
    <property type="molecule type" value="Genomic_DNA"/>
</dbReference>
<feature type="region of interest" description="Disordered" evidence="1">
    <location>
        <begin position="111"/>
        <end position="133"/>
    </location>
</feature>